<sequence>MANVTAQVVEQLAYLEQRSWPSANLDAAEAARAIAEVKLVQNLVRQLEKSEQTRSVRQDFGGSCKRRSSAHRCLHRHAPRIAALEQRAQALRTAMERLEWDQAEQAQLRKRRGDRIVLPDQSPAVKPESFEQFQDRVTSNMLEMARAMKLNAASTHELLSAGNTHANVKIGSIRNVVVGGTAEPDQEKDGYQVWTTIESRVKKQMNTTP</sequence>
<keyword evidence="2" id="KW-1185">Reference proteome</keyword>
<protein>
    <submittedName>
        <fullName evidence="1">Uncharacterized protein</fullName>
    </submittedName>
</protein>
<gene>
    <name evidence="1" type="ORF">MONBRDRAFT_6281</name>
</gene>
<dbReference type="AlphaFoldDB" id="A9UTD1"/>
<evidence type="ECO:0000313" key="2">
    <source>
        <dbReference type="Proteomes" id="UP000001357"/>
    </source>
</evidence>
<dbReference type="InParanoid" id="A9UTD1"/>
<accession>A9UTD1</accession>
<proteinExistence type="predicted"/>
<dbReference type="KEGG" id="mbr:MONBRDRAFT_6281"/>
<reference evidence="1 2" key="1">
    <citation type="journal article" date="2008" name="Nature">
        <title>The genome of the choanoflagellate Monosiga brevicollis and the origin of metazoans.</title>
        <authorList>
            <consortium name="JGI Sequencing"/>
            <person name="King N."/>
            <person name="Westbrook M.J."/>
            <person name="Young S.L."/>
            <person name="Kuo A."/>
            <person name="Abedin M."/>
            <person name="Chapman J."/>
            <person name="Fairclough S."/>
            <person name="Hellsten U."/>
            <person name="Isogai Y."/>
            <person name="Letunic I."/>
            <person name="Marr M."/>
            <person name="Pincus D."/>
            <person name="Putnam N."/>
            <person name="Rokas A."/>
            <person name="Wright K.J."/>
            <person name="Zuzow R."/>
            <person name="Dirks W."/>
            <person name="Good M."/>
            <person name="Goodstein D."/>
            <person name="Lemons D."/>
            <person name="Li W."/>
            <person name="Lyons J.B."/>
            <person name="Morris A."/>
            <person name="Nichols S."/>
            <person name="Richter D.J."/>
            <person name="Salamov A."/>
            <person name="Bork P."/>
            <person name="Lim W.A."/>
            <person name="Manning G."/>
            <person name="Miller W.T."/>
            <person name="McGinnis W."/>
            <person name="Shapiro H."/>
            <person name="Tjian R."/>
            <person name="Grigoriev I.V."/>
            <person name="Rokhsar D."/>
        </authorList>
    </citation>
    <scope>NUCLEOTIDE SEQUENCE [LARGE SCALE GENOMIC DNA]</scope>
    <source>
        <strain evidence="2">MX1 / ATCC 50154</strain>
    </source>
</reference>
<evidence type="ECO:0000313" key="1">
    <source>
        <dbReference type="EMBL" id="EDQ91227.1"/>
    </source>
</evidence>
<organism evidence="1 2">
    <name type="scientific">Monosiga brevicollis</name>
    <name type="common">Choanoflagellate</name>
    <dbReference type="NCBI Taxonomy" id="81824"/>
    <lineage>
        <taxon>Eukaryota</taxon>
        <taxon>Choanoflagellata</taxon>
        <taxon>Craspedida</taxon>
        <taxon>Salpingoecidae</taxon>
        <taxon>Monosiga</taxon>
    </lineage>
</organism>
<dbReference type="GeneID" id="5889180"/>
<name>A9UTD1_MONBE</name>
<dbReference type="Proteomes" id="UP000001357">
    <property type="component" value="Unassembled WGS sequence"/>
</dbReference>
<dbReference type="EMBL" id="CH991545">
    <property type="protein sequence ID" value="EDQ91227.1"/>
    <property type="molecule type" value="Genomic_DNA"/>
</dbReference>
<dbReference type="RefSeq" id="XP_001743649.1">
    <property type="nucleotide sequence ID" value="XM_001743597.1"/>
</dbReference>